<feature type="transmembrane region" description="Helical" evidence="6">
    <location>
        <begin position="24"/>
        <end position="44"/>
    </location>
</feature>
<feature type="transmembrane region" description="Helical" evidence="6">
    <location>
        <begin position="340"/>
        <end position="360"/>
    </location>
</feature>
<organism evidence="8 9">
    <name type="scientific">Nitratireductor aestuarii</name>
    <dbReference type="NCBI Taxonomy" id="1735103"/>
    <lineage>
        <taxon>Bacteria</taxon>
        <taxon>Pseudomonadati</taxon>
        <taxon>Pseudomonadota</taxon>
        <taxon>Alphaproteobacteria</taxon>
        <taxon>Hyphomicrobiales</taxon>
        <taxon>Phyllobacteriaceae</taxon>
        <taxon>Nitratireductor</taxon>
    </lineage>
</organism>
<keyword evidence="2 6" id="KW-0813">Transport</keyword>
<evidence type="ECO:0000259" key="7">
    <source>
        <dbReference type="PROSITE" id="PS50928"/>
    </source>
</evidence>
<evidence type="ECO:0000256" key="4">
    <source>
        <dbReference type="ARBA" id="ARBA00022989"/>
    </source>
</evidence>
<feature type="transmembrane region" description="Helical" evidence="6">
    <location>
        <begin position="124"/>
        <end position="141"/>
    </location>
</feature>
<dbReference type="Proteomes" id="UP000636264">
    <property type="component" value="Unassembled WGS sequence"/>
</dbReference>
<dbReference type="Gene3D" id="1.10.3720.10">
    <property type="entry name" value="MetI-like"/>
    <property type="match status" value="1"/>
</dbReference>
<feature type="transmembrane region" description="Helical" evidence="6">
    <location>
        <begin position="64"/>
        <end position="81"/>
    </location>
</feature>
<evidence type="ECO:0000256" key="3">
    <source>
        <dbReference type="ARBA" id="ARBA00022692"/>
    </source>
</evidence>
<evidence type="ECO:0000313" key="8">
    <source>
        <dbReference type="EMBL" id="GGA74508.1"/>
    </source>
</evidence>
<proteinExistence type="inferred from homology"/>
<comment type="caution">
    <text evidence="8">The sequence shown here is derived from an EMBL/GenBank/DDBJ whole genome shotgun (WGS) entry which is preliminary data.</text>
</comment>
<dbReference type="Pfam" id="PF00528">
    <property type="entry name" value="BPD_transp_1"/>
    <property type="match status" value="1"/>
</dbReference>
<feature type="transmembrane region" description="Helical" evidence="6">
    <location>
        <begin position="194"/>
        <end position="214"/>
    </location>
</feature>
<feature type="transmembrane region" description="Helical" evidence="6">
    <location>
        <begin position="93"/>
        <end position="112"/>
    </location>
</feature>
<feature type="domain" description="ABC transmembrane type-1" evidence="7">
    <location>
        <begin position="191"/>
        <end position="386"/>
    </location>
</feature>
<evidence type="ECO:0000313" key="9">
    <source>
        <dbReference type="Proteomes" id="UP000636264"/>
    </source>
</evidence>
<comment type="similarity">
    <text evidence="6">Belongs to the binding-protein-dependent transport system permease family.</text>
</comment>
<keyword evidence="4 6" id="KW-1133">Transmembrane helix</keyword>
<feature type="transmembrane region" description="Helical" evidence="6">
    <location>
        <begin position="226"/>
        <end position="252"/>
    </location>
</feature>
<dbReference type="RefSeq" id="WP_188721976.1">
    <property type="nucleotide sequence ID" value="NZ_BMIF01000010.1"/>
</dbReference>
<dbReference type="GO" id="GO:0031460">
    <property type="term" value="P:glycine betaine transport"/>
    <property type="evidence" value="ECO:0007669"/>
    <property type="project" value="TreeGrafter"/>
</dbReference>
<reference evidence="8" key="1">
    <citation type="journal article" date="2014" name="Int. J. Syst. Evol. Microbiol.">
        <title>Complete genome sequence of Corynebacterium casei LMG S-19264T (=DSM 44701T), isolated from a smear-ripened cheese.</title>
        <authorList>
            <consortium name="US DOE Joint Genome Institute (JGI-PGF)"/>
            <person name="Walter F."/>
            <person name="Albersmeier A."/>
            <person name="Kalinowski J."/>
            <person name="Ruckert C."/>
        </authorList>
    </citation>
    <scope>NUCLEOTIDE SEQUENCE</scope>
    <source>
        <strain evidence="8">CGMCC 1.15320</strain>
    </source>
</reference>
<feature type="transmembrane region" description="Helical" evidence="6">
    <location>
        <begin position="314"/>
        <end position="334"/>
    </location>
</feature>
<dbReference type="PROSITE" id="PS50928">
    <property type="entry name" value="ABC_TM1"/>
    <property type="match status" value="1"/>
</dbReference>
<sequence>MNSGATQTSEDLRDGGRALWYDKVGLLVAPIAVAAMFLPFMSFAANRIVEAESRSILASLPQTYAVMLLAALGVAALLLLVRTSTKLRAVSAGAAIALLLVAAGLAADHLSADANTYARVRPASGFWLLLFAFSLGLTDAITRLRLRPTTRIALATAALGALLLLVSSGLWSNISFLKEYENQAQLFWREARQHITLSVGSMLAACIVGIPLGITCQNQRGTRSAILNTLTFVQTVPSLALFGLLIAPLSWLASNVPVVSALGIRGIGTAPALVALFAYSLLPITGNTLAGLEGVSTSAREAARGMGMTRHQRLLRIELPLALPAILAGIRIVLVQNIGLTTIAALIGGGGFGVFVFQGLGQASIDLVLLGVIPTIILAFASAVLMDAFIDMSRKERREHR</sequence>
<comment type="subcellular location">
    <subcellularLocation>
        <location evidence="1 6">Cell membrane</location>
        <topology evidence="1 6">Multi-pass membrane protein</topology>
    </subcellularLocation>
</comment>
<keyword evidence="3 6" id="KW-0812">Transmembrane</keyword>
<dbReference type="AlphaFoldDB" id="A0A916W7M5"/>
<dbReference type="InterPro" id="IPR051204">
    <property type="entry name" value="ABC_transp_perm/SBD"/>
</dbReference>
<protein>
    <submittedName>
        <fullName evidence="8">ABC transporter permease</fullName>
    </submittedName>
</protein>
<name>A0A916W7M5_9HYPH</name>
<feature type="transmembrane region" description="Helical" evidence="6">
    <location>
        <begin position="258"/>
        <end position="282"/>
    </location>
</feature>
<evidence type="ECO:0000256" key="5">
    <source>
        <dbReference type="ARBA" id="ARBA00023136"/>
    </source>
</evidence>
<dbReference type="InterPro" id="IPR035906">
    <property type="entry name" value="MetI-like_sf"/>
</dbReference>
<dbReference type="GO" id="GO:0005886">
    <property type="term" value="C:plasma membrane"/>
    <property type="evidence" value="ECO:0007669"/>
    <property type="project" value="UniProtKB-SubCell"/>
</dbReference>
<reference evidence="8" key="2">
    <citation type="submission" date="2020-09" db="EMBL/GenBank/DDBJ databases">
        <authorList>
            <person name="Sun Q."/>
            <person name="Zhou Y."/>
        </authorList>
    </citation>
    <scope>NUCLEOTIDE SEQUENCE</scope>
    <source>
        <strain evidence="8">CGMCC 1.15320</strain>
    </source>
</reference>
<evidence type="ECO:0000256" key="2">
    <source>
        <dbReference type="ARBA" id="ARBA00022448"/>
    </source>
</evidence>
<dbReference type="InterPro" id="IPR000515">
    <property type="entry name" value="MetI-like"/>
</dbReference>
<gene>
    <name evidence="8" type="ORF">GCM10011385_30660</name>
</gene>
<accession>A0A916W7M5</accession>
<keyword evidence="5 6" id="KW-0472">Membrane</keyword>
<dbReference type="PANTHER" id="PTHR30177:SF30">
    <property type="entry name" value="GLYCINE BETAINE UPTAKE SYSTEM PERMEASE PROTEIN YEHY"/>
    <property type="match status" value="1"/>
</dbReference>
<feature type="transmembrane region" description="Helical" evidence="6">
    <location>
        <begin position="153"/>
        <end position="174"/>
    </location>
</feature>
<keyword evidence="9" id="KW-1185">Reference proteome</keyword>
<evidence type="ECO:0000256" key="6">
    <source>
        <dbReference type="RuleBase" id="RU363032"/>
    </source>
</evidence>
<dbReference type="CDD" id="cd06261">
    <property type="entry name" value="TM_PBP2"/>
    <property type="match status" value="1"/>
</dbReference>
<dbReference type="EMBL" id="BMIF01000010">
    <property type="protein sequence ID" value="GGA74508.1"/>
    <property type="molecule type" value="Genomic_DNA"/>
</dbReference>
<dbReference type="PANTHER" id="PTHR30177">
    <property type="entry name" value="GLYCINE BETAINE/L-PROLINE TRANSPORT SYSTEM PERMEASE PROTEIN PROW"/>
    <property type="match status" value="1"/>
</dbReference>
<evidence type="ECO:0000256" key="1">
    <source>
        <dbReference type="ARBA" id="ARBA00004651"/>
    </source>
</evidence>
<feature type="transmembrane region" description="Helical" evidence="6">
    <location>
        <begin position="367"/>
        <end position="390"/>
    </location>
</feature>
<dbReference type="SUPFAM" id="SSF161098">
    <property type="entry name" value="MetI-like"/>
    <property type="match status" value="1"/>
</dbReference>
<dbReference type="GO" id="GO:0055085">
    <property type="term" value="P:transmembrane transport"/>
    <property type="evidence" value="ECO:0007669"/>
    <property type="project" value="InterPro"/>
</dbReference>